<dbReference type="AlphaFoldDB" id="A0A8J5MBS7"/>
<organism evidence="2 3">
    <name type="scientific">Phytophthora aleatoria</name>
    <dbReference type="NCBI Taxonomy" id="2496075"/>
    <lineage>
        <taxon>Eukaryota</taxon>
        <taxon>Sar</taxon>
        <taxon>Stramenopiles</taxon>
        <taxon>Oomycota</taxon>
        <taxon>Peronosporomycetes</taxon>
        <taxon>Peronosporales</taxon>
        <taxon>Peronosporaceae</taxon>
        <taxon>Phytophthora</taxon>
    </lineage>
</organism>
<sequence>MTSAAAIPDMASNRKCKRKAKMDDSQCDSTIQSEATAESSPEVLQSDPLKESKIKRKAESPSDFLHGELSEFEELMQAKPPANGISAKEQEKRGRGKLIIFIEVGAWDTTTGNMVEDQEEKASQ</sequence>
<comment type="caution">
    <text evidence="2">The sequence shown here is derived from an EMBL/GenBank/DDBJ whole genome shotgun (WGS) entry which is preliminary data.</text>
</comment>
<keyword evidence="3" id="KW-1185">Reference proteome</keyword>
<evidence type="ECO:0000313" key="2">
    <source>
        <dbReference type="EMBL" id="KAG6943855.1"/>
    </source>
</evidence>
<evidence type="ECO:0000313" key="3">
    <source>
        <dbReference type="Proteomes" id="UP000709295"/>
    </source>
</evidence>
<protein>
    <submittedName>
        <fullName evidence="2">Uncharacterized protein</fullName>
    </submittedName>
</protein>
<evidence type="ECO:0000256" key="1">
    <source>
        <dbReference type="SAM" id="MobiDB-lite"/>
    </source>
</evidence>
<dbReference type="EMBL" id="JAENGY010002553">
    <property type="protein sequence ID" value="KAG6943855.1"/>
    <property type="molecule type" value="Genomic_DNA"/>
</dbReference>
<dbReference type="Proteomes" id="UP000709295">
    <property type="component" value="Unassembled WGS sequence"/>
</dbReference>
<feature type="compositionally biased region" description="Polar residues" evidence="1">
    <location>
        <begin position="27"/>
        <end position="43"/>
    </location>
</feature>
<reference evidence="2" key="1">
    <citation type="submission" date="2021-01" db="EMBL/GenBank/DDBJ databases">
        <title>Phytophthora aleatoria, a newly-described species from Pinus radiata is distinct from Phytophthora cactorum isolates based on comparative genomics.</title>
        <authorList>
            <person name="Mcdougal R."/>
            <person name="Panda P."/>
            <person name="Williams N."/>
            <person name="Studholme D.J."/>
        </authorList>
    </citation>
    <scope>NUCLEOTIDE SEQUENCE</scope>
    <source>
        <strain evidence="2">NZFS 4037</strain>
    </source>
</reference>
<proteinExistence type="predicted"/>
<feature type="compositionally biased region" description="Basic and acidic residues" evidence="1">
    <location>
        <begin position="48"/>
        <end position="62"/>
    </location>
</feature>
<gene>
    <name evidence="2" type="ORF">JG688_00017396</name>
</gene>
<name>A0A8J5MBS7_9STRA</name>
<accession>A0A8J5MBS7</accession>
<feature type="region of interest" description="Disordered" evidence="1">
    <location>
        <begin position="1"/>
        <end position="62"/>
    </location>
</feature>